<dbReference type="InterPro" id="IPR013324">
    <property type="entry name" value="RNA_pol_sigma_r3/r4-like"/>
</dbReference>
<dbReference type="Pfam" id="PF08281">
    <property type="entry name" value="Sigma70_r4_2"/>
    <property type="match status" value="1"/>
</dbReference>
<dbReference type="InterPro" id="IPR036388">
    <property type="entry name" value="WH-like_DNA-bd_sf"/>
</dbReference>
<dbReference type="AlphaFoldDB" id="A0A6J6PE10"/>
<reference evidence="8" key="1">
    <citation type="submission" date="2020-05" db="EMBL/GenBank/DDBJ databases">
        <authorList>
            <person name="Chiriac C."/>
            <person name="Salcher M."/>
            <person name="Ghai R."/>
            <person name="Kavagutti S V."/>
        </authorList>
    </citation>
    <scope>NUCLEOTIDE SEQUENCE</scope>
</reference>
<organism evidence="8">
    <name type="scientific">freshwater metagenome</name>
    <dbReference type="NCBI Taxonomy" id="449393"/>
    <lineage>
        <taxon>unclassified sequences</taxon>
        <taxon>metagenomes</taxon>
        <taxon>ecological metagenomes</taxon>
    </lineage>
</organism>
<dbReference type="NCBIfam" id="TIGR02937">
    <property type="entry name" value="sigma70-ECF"/>
    <property type="match status" value="1"/>
</dbReference>
<proteinExistence type="inferred from homology"/>
<evidence type="ECO:0000256" key="3">
    <source>
        <dbReference type="ARBA" id="ARBA00023082"/>
    </source>
</evidence>
<dbReference type="Pfam" id="PF04542">
    <property type="entry name" value="Sigma70_r2"/>
    <property type="match status" value="1"/>
</dbReference>
<name>A0A6J6PE10_9ZZZZ</name>
<dbReference type="EMBL" id="CAEZXM010000185">
    <property type="protein sequence ID" value="CAB4696926.1"/>
    <property type="molecule type" value="Genomic_DNA"/>
</dbReference>
<dbReference type="GO" id="GO:0006352">
    <property type="term" value="P:DNA-templated transcription initiation"/>
    <property type="evidence" value="ECO:0007669"/>
    <property type="project" value="InterPro"/>
</dbReference>
<evidence type="ECO:0000256" key="4">
    <source>
        <dbReference type="ARBA" id="ARBA00023125"/>
    </source>
</evidence>
<dbReference type="InterPro" id="IPR013249">
    <property type="entry name" value="RNA_pol_sigma70_r4_t2"/>
</dbReference>
<dbReference type="SUPFAM" id="SSF88659">
    <property type="entry name" value="Sigma3 and sigma4 domains of RNA polymerase sigma factors"/>
    <property type="match status" value="1"/>
</dbReference>
<dbReference type="Gene3D" id="1.10.1740.10">
    <property type="match status" value="1"/>
</dbReference>
<comment type="similarity">
    <text evidence="1">Belongs to the sigma-70 factor family. ECF subfamily.</text>
</comment>
<protein>
    <submittedName>
        <fullName evidence="8">Unannotated protein</fullName>
    </submittedName>
</protein>
<evidence type="ECO:0000259" key="7">
    <source>
        <dbReference type="Pfam" id="PF08281"/>
    </source>
</evidence>
<dbReference type="Gene3D" id="1.10.10.10">
    <property type="entry name" value="Winged helix-like DNA-binding domain superfamily/Winged helix DNA-binding domain"/>
    <property type="match status" value="1"/>
</dbReference>
<evidence type="ECO:0000256" key="5">
    <source>
        <dbReference type="ARBA" id="ARBA00023163"/>
    </source>
</evidence>
<evidence type="ECO:0000256" key="1">
    <source>
        <dbReference type="ARBA" id="ARBA00010641"/>
    </source>
</evidence>
<dbReference type="InterPro" id="IPR039425">
    <property type="entry name" value="RNA_pol_sigma-70-like"/>
</dbReference>
<sequence>MPRVTFVDLYDANYRRMVQVARLTTGSTTLAEELVQDAFADVLCRFDEVRAPEAYLRRAVMSRCTSWVRRRAVERRHGERLRAEVPHWSDSATVEVMDAIGRLSTRQRAAIVLRYFGDWSEREIADALGCRPGTVKSLLSRATTQLTKELKDEH</sequence>
<dbReference type="CDD" id="cd06171">
    <property type="entry name" value="Sigma70_r4"/>
    <property type="match status" value="1"/>
</dbReference>
<keyword evidence="4" id="KW-0238">DNA-binding</keyword>
<dbReference type="GO" id="GO:0003677">
    <property type="term" value="F:DNA binding"/>
    <property type="evidence" value="ECO:0007669"/>
    <property type="project" value="UniProtKB-KW"/>
</dbReference>
<gene>
    <name evidence="8" type="ORF">UFOPK2366_01050</name>
</gene>
<dbReference type="SUPFAM" id="SSF88946">
    <property type="entry name" value="Sigma2 domain of RNA polymerase sigma factors"/>
    <property type="match status" value="1"/>
</dbReference>
<feature type="domain" description="RNA polymerase sigma factor 70 region 4 type 2" evidence="7">
    <location>
        <begin position="95"/>
        <end position="143"/>
    </location>
</feature>
<dbReference type="InterPro" id="IPR014284">
    <property type="entry name" value="RNA_pol_sigma-70_dom"/>
</dbReference>
<dbReference type="InterPro" id="IPR007627">
    <property type="entry name" value="RNA_pol_sigma70_r2"/>
</dbReference>
<keyword evidence="5" id="KW-0804">Transcription</keyword>
<evidence type="ECO:0000256" key="2">
    <source>
        <dbReference type="ARBA" id="ARBA00023015"/>
    </source>
</evidence>
<dbReference type="GO" id="GO:0016987">
    <property type="term" value="F:sigma factor activity"/>
    <property type="evidence" value="ECO:0007669"/>
    <property type="project" value="UniProtKB-KW"/>
</dbReference>
<evidence type="ECO:0000259" key="6">
    <source>
        <dbReference type="Pfam" id="PF04542"/>
    </source>
</evidence>
<keyword evidence="3" id="KW-0731">Sigma factor</keyword>
<evidence type="ECO:0000313" key="8">
    <source>
        <dbReference type="EMBL" id="CAB4696926.1"/>
    </source>
</evidence>
<keyword evidence="2" id="KW-0805">Transcription regulation</keyword>
<dbReference type="InterPro" id="IPR013325">
    <property type="entry name" value="RNA_pol_sigma_r2"/>
</dbReference>
<dbReference type="PANTHER" id="PTHR43133:SF50">
    <property type="entry name" value="ECF RNA POLYMERASE SIGMA FACTOR SIGM"/>
    <property type="match status" value="1"/>
</dbReference>
<dbReference type="PANTHER" id="PTHR43133">
    <property type="entry name" value="RNA POLYMERASE ECF-TYPE SIGMA FACTO"/>
    <property type="match status" value="1"/>
</dbReference>
<accession>A0A6J6PE10</accession>
<feature type="domain" description="RNA polymerase sigma-70 region 2" evidence="6">
    <location>
        <begin position="9"/>
        <end position="72"/>
    </location>
</feature>